<proteinExistence type="predicted"/>
<reference evidence="2" key="1">
    <citation type="journal article" date="2023" name="Hortic. Res.">
        <title>A chromosome-level phased genome enabling allele-level studies in sweet orange: a case study on citrus Huanglongbing tolerance.</title>
        <authorList>
            <person name="Wu B."/>
            <person name="Yu Q."/>
            <person name="Deng Z."/>
            <person name="Duan Y."/>
            <person name="Luo F."/>
            <person name="Gmitter F. Jr."/>
        </authorList>
    </citation>
    <scope>NUCLEOTIDE SEQUENCE [LARGE SCALE GENOMIC DNA]</scope>
    <source>
        <strain evidence="2">cv. Valencia</strain>
    </source>
</reference>
<accession>A0ACB8N399</accession>
<sequence>MLDELHGATFFTKLDLRAGYYQTLEILKQQQFFVKTSKCNFGQQELKYLGHIVTCHGVKVDERKIAAMVSWPKPRNITELRGFLGLTGYYRKFVCGYGLLARPLTNLLKKGQFGWNTEAAAAFEQLKLAMTQTPVLSMPNFIDVFVIETDASGDGIGAVLQQNGKPIAYMSRALGITKKTWSTYAKEMLAVVEAVRFLRPYLLGQRFVIQTDQKSLKYLLEQKIATPDQQQWMVKLMGYDYEIRYRPGKENAAADALSRRTDSPTLNHLFVPQVSLWEEIKKAMHEDDYLKKIAQQAETQPDGPYTAKNGLIFFKGRVVVPRKMRDLLLFEAHNTKIGGHSGVLRTYKRLAQQFYWPSMLQSIHDYVSKYVVCQKTKSETLQPIRLLQPLPVPCQVWEDISLDFIEGLPNSQGRDTIFVIVDRLSKYAHFLSLSHPFTAKSVAERFIDGVVKLHGMPKSIVSDRDPIFISKFWSEFFTLSGTQLKMSSAYHPQTDGQTEVVNRCLEQYLRCFVHQWPRKWNMYLSWAEFWYNTTFHVSTGMTPFQALYGRPLPSIPMYLIGSSPVHEVDHALQTRDELLRQLKSNLAAAANRMKQTADKKRRDVEFKEGDMVYLRLHPYRQSSVFKRAHQKLCSRYFGPYQIIQKVGPVAYKLQLPEGAKVHSTFHVSVLKKAVGDSTVSSTELPPIDDEGVLDLEPKLVLDTRWLKRGGNVMEQSLIQWNNLPMEEATWEDTVVIKQRFPSLTLEDKGPLPRGSDDKKLRRTNRVAKPSSKYMEYAWAHVFNTFKGSDGKFKASLAKDVRGMLSLYEATHLRVHEENILDEALAFTTSHLESIATHQIRSPLAEQVKHALVQPIHKGLQRLEARQYIPIYQEESSHNEALLTFAKLDFNKLQKLHQKELGDISRWWKELDFTHKLPFIRDRVAEGYFWAIGAYFEPQHSFARRLFTKVITLISVIDDIYDVYGKIEELELFTSAIERALIDVYNELEKDLASQGKLYRLHYAKEAMKNLVKHYLFEAKWCHQNYVPTVDEYMAVALVTSACPILSTISFVGMGDIVTKESFEWLFSNPRSVRASSAVNRLMNDIMSHKFEQSRGHVASSVECYMKQYEATEEEAYNELRKQVSNAWKDINEDCLRPTVVPMPLLMRILNLTRDADVTYKYDDGYTFAEVLKDFIASLFINPVPI</sequence>
<keyword evidence="2" id="KW-1185">Reference proteome</keyword>
<name>A0ACB8N399_CITSI</name>
<gene>
    <name evidence="1" type="ORF">KPL71_004040</name>
</gene>
<organism evidence="1 2">
    <name type="scientific">Citrus sinensis</name>
    <name type="common">Sweet orange</name>
    <name type="synonym">Citrus aurantium var. sinensis</name>
    <dbReference type="NCBI Taxonomy" id="2711"/>
    <lineage>
        <taxon>Eukaryota</taxon>
        <taxon>Viridiplantae</taxon>
        <taxon>Streptophyta</taxon>
        <taxon>Embryophyta</taxon>
        <taxon>Tracheophyta</taxon>
        <taxon>Spermatophyta</taxon>
        <taxon>Magnoliopsida</taxon>
        <taxon>eudicotyledons</taxon>
        <taxon>Gunneridae</taxon>
        <taxon>Pentapetalae</taxon>
        <taxon>rosids</taxon>
        <taxon>malvids</taxon>
        <taxon>Sapindales</taxon>
        <taxon>Rutaceae</taxon>
        <taxon>Aurantioideae</taxon>
        <taxon>Citrus</taxon>
    </lineage>
</organism>
<dbReference type="EMBL" id="CM039171">
    <property type="protein sequence ID" value="KAH9792246.1"/>
    <property type="molecule type" value="Genomic_DNA"/>
</dbReference>
<evidence type="ECO:0000313" key="1">
    <source>
        <dbReference type="EMBL" id="KAH9792246.1"/>
    </source>
</evidence>
<evidence type="ECO:0000313" key="2">
    <source>
        <dbReference type="Proteomes" id="UP000829398"/>
    </source>
</evidence>
<protein>
    <submittedName>
        <fullName evidence="1">Uncharacterized protein</fullName>
    </submittedName>
</protein>
<comment type="caution">
    <text evidence="1">The sequence shown here is derived from an EMBL/GenBank/DDBJ whole genome shotgun (WGS) entry which is preliminary data.</text>
</comment>
<dbReference type="Proteomes" id="UP000829398">
    <property type="component" value="Chromosome 2"/>
</dbReference>